<feature type="compositionally biased region" description="Basic and acidic residues" evidence="1">
    <location>
        <begin position="52"/>
        <end position="72"/>
    </location>
</feature>
<gene>
    <name evidence="2" type="ORF">QJS04_geneDACA005413</name>
</gene>
<name>A0AAV9A5U8_ACOGR</name>
<feature type="compositionally biased region" description="Basic and acidic residues" evidence="1">
    <location>
        <begin position="129"/>
        <end position="141"/>
    </location>
</feature>
<dbReference type="AlphaFoldDB" id="A0AAV9A5U8"/>
<reference evidence="2" key="1">
    <citation type="journal article" date="2023" name="Nat. Commun.">
        <title>Diploid and tetraploid genomes of Acorus and the evolution of monocots.</title>
        <authorList>
            <person name="Ma L."/>
            <person name="Liu K.W."/>
            <person name="Li Z."/>
            <person name="Hsiao Y.Y."/>
            <person name="Qi Y."/>
            <person name="Fu T."/>
            <person name="Tang G.D."/>
            <person name="Zhang D."/>
            <person name="Sun W.H."/>
            <person name="Liu D.K."/>
            <person name="Li Y."/>
            <person name="Chen G.Z."/>
            <person name="Liu X.D."/>
            <person name="Liao X.Y."/>
            <person name="Jiang Y.T."/>
            <person name="Yu X."/>
            <person name="Hao Y."/>
            <person name="Huang J."/>
            <person name="Zhao X.W."/>
            <person name="Ke S."/>
            <person name="Chen Y.Y."/>
            <person name="Wu W.L."/>
            <person name="Hsu J.L."/>
            <person name="Lin Y.F."/>
            <person name="Huang M.D."/>
            <person name="Li C.Y."/>
            <person name="Huang L."/>
            <person name="Wang Z.W."/>
            <person name="Zhao X."/>
            <person name="Zhong W.Y."/>
            <person name="Peng D.H."/>
            <person name="Ahmad S."/>
            <person name="Lan S."/>
            <person name="Zhang J.S."/>
            <person name="Tsai W.C."/>
            <person name="Van de Peer Y."/>
            <person name="Liu Z.J."/>
        </authorList>
    </citation>
    <scope>NUCLEOTIDE SEQUENCE</scope>
    <source>
        <strain evidence="2">SCP</strain>
    </source>
</reference>
<evidence type="ECO:0000313" key="2">
    <source>
        <dbReference type="EMBL" id="KAK1259514.1"/>
    </source>
</evidence>
<evidence type="ECO:0000256" key="1">
    <source>
        <dbReference type="SAM" id="MobiDB-lite"/>
    </source>
</evidence>
<comment type="caution">
    <text evidence="2">The sequence shown here is derived from an EMBL/GenBank/DDBJ whole genome shotgun (WGS) entry which is preliminary data.</text>
</comment>
<organism evidence="2 3">
    <name type="scientific">Acorus gramineus</name>
    <name type="common">Dwarf sweet flag</name>
    <dbReference type="NCBI Taxonomy" id="55184"/>
    <lineage>
        <taxon>Eukaryota</taxon>
        <taxon>Viridiplantae</taxon>
        <taxon>Streptophyta</taxon>
        <taxon>Embryophyta</taxon>
        <taxon>Tracheophyta</taxon>
        <taxon>Spermatophyta</taxon>
        <taxon>Magnoliopsida</taxon>
        <taxon>Liliopsida</taxon>
        <taxon>Acoraceae</taxon>
        <taxon>Acorus</taxon>
    </lineage>
</organism>
<dbReference type="Proteomes" id="UP001179952">
    <property type="component" value="Unassembled WGS sequence"/>
</dbReference>
<dbReference type="EMBL" id="JAUJYN010000012">
    <property type="protein sequence ID" value="KAK1259514.1"/>
    <property type="molecule type" value="Genomic_DNA"/>
</dbReference>
<feature type="region of interest" description="Disordered" evidence="1">
    <location>
        <begin position="35"/>
        <end position="141"/>
    </location>
</feature>
<proteinExistence type="predicted"/>
<protein>
    <submittedName>
        <fullName evidence="2">Uncharacterized protein</fullName>
    </submittedName>
</protein>
<evidence type="ECO:0000313" key="3">
    <source>
        <dbReference type="Proteomes" id="UP001179952"/>
    </source>
</evidence>
<reference evidence="2" key="2">
    <citation type="submission" date="2023-06" db="EMBL/GenBank/DDBJ databases">
        <authorList>
            <person name="Ma L."/>
            <person name="Liu K.-W."/>
            <person name="Li Z."/>
            <person name="Hsiao Y.-Y."/>
            <person name="Qi Y."/>
            <person name="Fu T."/>
            <person name="Tang G."/>
            <person name="Zhang D."/>
            <person name="Sun W.-H."/>
            <person name="Liu D.-K."/>
            <person name="Li Y."/>
            <person name="Chen G.-Z."/>
            <person name="Liu X.-D."/>
            <person name="Liao X.-Y."/>
            <person name="Jiang Y.-T."/>
            <person name="Yu X."/>
            <person name="Hao Y."/>
            <person name="Huang J."/>
            <person name="Zhao X.-W."/>
            <person name="Ke S."/>
            <person name="Chen Y.-Y."/>
            <person name="Wu W.-L."/>
            <person name="Hsu J.-L."/>
            <person name="Lin Y.-F."/>
            <person name="Huang M.-D."/>
            <person name="Li C.-Y."/>
            <person name="Huang L."/>
            <person name="Wang Z.-W."/>
            <person name="Zhao X."/>
            <person name="Zhong W.-Y."/>
            <person name="Peng D.-H."/>
            <person name="Ahmad S."/>
            <person name="Lan S."/>
            <person name="Zhang J.-S."/>
            <person name="Tsai W.-C."/>
            <person name="Van De Peer Y."/>
            <person name="Liu Z.-J."/>
        </authorList>
    </citation>
    <scope>NUCLEOTIDE SEQUENCE</scope>
    <source>
        <strain evidence="2">SCP</strain>
        <tissue evidence="2">Leaves</tissue>
    </source>
</reference>
<keyword evidence="3" id="KW-1185">Reference proteome</keyword>
<accession>A0AAV9A5U8</accession>
<feature type="compositionally biased region" description="Basic residues" evidence="1">
    <location>
        <begin position="104"/>
        <end position="113"/>
    </location>
</feature>
<sequence length="153" mass="16279">MLPSLFESGKIKCVTSQATSYSLPGLTQQFLCSSAPSPTRARARGGVSASDGEGRGATDRRVSSGGSIDRRAGNLRHLPDPQSGLRHRALPTEGHLSGLPLHLPRAHGPHRRAPNVCRHEGPVQDAAPDDIRAGRDKGGRGEVRNLCLGRTLR</sequence>